<feature type="transmembrane region" description="Helical" evidence="1">
    <location>
        <begin position="221"/>
        <end position="242"/>
    </location>
</feature>
<dbReference type="InterPro" id="IPR001633">
    <property type="entry name" value="EAL_dom"/>
</dbReference>
<evidence type="ECO:0000256" key="2">
    <source>
        <dbReference type="SAM" id="SignalP"/>
    </source>
</evidence>
<dbReference type="Pfam" id="PF00990">
    <property type="entry name" value="GGDEF"/>
    <property type="match status" value="1"/>
</dbReference>
<dbReference type="CDD" id="cd01948">
    <property type="entry name" value="EAL"/>
    <property type="match status" value="1"/>
</dbReference>
<name>K6XE87_9MICO</name>
<evidence type="ECO:0000259" key="4">
    <source>
        <dbReference type="PROSITE" id="PS50887"/>
    </source>
</evidence>
<dbReference type="SUPFAM" id="SSF141868">
    <property type="entry name" value="EAL domain-like"/>
    <property type="match status" value="1"/>
</dbReference>
<feature type="signal peptide" evidence="2">
    <location>
        <begin position="1"/>
        <end position="25"/>
    </location>
</feature>
<keyword evidence="1" id="KW-1133">Transmembrane helix</keyword>
<feature type="transmembrane region" description="Helical" evidence="1">
    <location>
        <begin position="188"/>
        <end position="209"/>
    </location>
</feature>
<evidence type="ECO:0008006" key="7">
    <source>
        <dbReference type="Google" id="ProtNLM"/>
    </source>
</evidence>
<dbReference type="InterPro" id="IPR052155">
    <property type="entry name" value="Biofilm_reg_signaling"/>
</dbReference>
<keyword evidence="6" id="KW-1185">Reference proteome</keyword>
<keyword evidence="1" id="KW-0812">Transmembrane</keyword>
<dbReference type="CDD" id="cd01949">
    <property type="entry name" value="GGDEF"/>
    <property type="match status" value="1"/>
</dbReference>
<dbReference type="NCBIfam" id="TIGR00254">
    <property type="entry name" value="GGDEF"/>
    <property type="match status" value="1"/>
</dbReference>
<feature type="transmembrane region" description="Helical" evidence="1">
    <location>
        <begin position="95"/>
        <end position="112"/>
    </location>
</feature>
<dbReference type="Gene3D" id="3.20.20.450">
    <property type="entry name" value="EAL domain"/>
    <property type="match status" value="1"/>
</dbReference>
<feature type="domain" description="EAL" evidence="3">
    <location>
        <begin position="491"/>
        <end position="748"/>
    </location>
</feature>
<organism evidence="5 6">
    <name type="scientific">Kineosphaera limosa NBRC 100340</name>
    <dbReference type="NCBI Taxonomy" id="1184609"/>
    <lineage>
        <taxon>Bacteria</taxon>
        <taxon>Bacillati</taxon>
        <taxon>Actinomycetota</taxon>
        <taxon>Actinomycetes</taxon>
        <taxon>Micrococcales</taxon>
        <taxon>Dermatophilaceae</taxon>
        <taxon>Kineosphaera</taxon>
    </lineage>
</organism>
<feature type="transmembrane region" description="Helical" evidence="1">
    <location>
        <begin position="35"/>
        <end position="54"/>
    </location>
</feature>
<gene>
    <name evidence="5" type="ORF">KILIM_057_00350</name>
</gene>
<keyword evidence="2" id="KW-0732">Signal</keyword>
<evidence type="ECO:0000313" key="5">
    <source>
        <dbReference type="EMBL" id="GAB97144.1"/>
    </source>
</evidence>
<dbReference type="Pfam" id="PF00563">
    <property type="entry name" value="EAL"/>
    <property type="match status" value="1"/>
</dbReference>
<dbReference type="InterPro" id="IPR000160">
    <property type="entry name" value="GGDEF_dom"/>
</dbReference>
<feature type="chain" id="PRO_5003896571" description="Signaling protein" evidence="2">
    <location>
        <begin position="26"/>
        <end position="750"/>
    </location>
</feature>
<protein>
    <recommendedName>
        <fullName evidence="7">Signaling protein</fullName>
    </recommendedName>
</protein>
<feature type="transmembrane region" description="Helical" evidence="1">
    <location>
        <begin position="124"/>
        <end position="144"/>
    </location>
</feature>
<dbReference type="AlphaFoldDB" id="K6XE87"/>
<dbReference type="PANTHER" id="PTHR44757:SF2">
    <property type="entry name" value="BIOFILM ARCHITECTURE MAINTENANCE PROTEIN MBAA"/>
    <property type="match status" value="1"/>
</dbReference>
<feature type="transmembrane region" description="Helical" evidence="1">
    <location>
        <begin position="61"/>
        <end position="83"/>
    </location>
</feature>
<accession>K6XE87</accession>
<dbReference type="Gene3D" id="3.30.70.270">
    <property type="match status" value="1"/>
</dbReference>
<dbReference type="EMBL" id="BAHD01000057">
    <property type="protein sequence ID" value="GAB97144.1"/>
    <property type="molecule type" value="Genomic_DNA"/>
</dbReference>
<feature type="transmembrane region" description="Helical" evidence="1">
    <location>
        <begin position="156"/>
        <end position="176"/>
    </location>
</feature>
<dbReference type="STRING" id="1184609.KILIM_057_00350"/>
<dbReference type="SMART" id="SM00052">
    <property type="entry name" value="EAL"/>
    <property type="match status" value="1"/>
</dbReference>
<dbReference type="PROSITE" id="PS50887">
    <property type="entry name" value="GGDEF"/>
    <property type="match status" value="1"/>
</dbReference>
<dbReference type="FunFam" id="3.30.70.270:FF:000001">
    <property type="entry name" value="Diguanylate cyclase domain protein"/>
    <property type="match status" value="1"/>
</dbReference>
<dbReference type="InterPro" id="IPR043128">
    <property type="entry name" value="Rev_trsase/Diguanyl_cyclase"/>
</dbReference>
<feature type="transmembrane region" description="Helical" evidence="1">
    <location>
        <begin position="254"/>
        <end position="274"/>
    </location>
</feature>
<evidence type="ECO:0000259" key="3">
    <source>
        <dbReference type="PROSITE" id="PS50883"/>
    </source>
</evidence>
<dbReference type="PANTHER" id="PTHR44757">
    <property type="entry name" value="DIGUANYLATE CYCLASE DGCP"/>
    <property type="match status" value="1"/>
</dbReference>
<dbReference type="InterPro" id="IPR035919">
    <property type="entry name" value="EAL_sf"/>
</dbReference>
<reference evidence="5 6" key="1">
    <citation type="submission" date="2012-08" db="EMBL/GenBank/DDBJ databases">
        <title>Whole genome shotgun sequence of Kineosphaera limosa NBRC 100340.</title>
        <authorList>
            <person name="Yoshida I."/>
            <person name="Isaki S."/>
            <person name="Hosoyama A."/>
            <person name="Tsuchikane K."/>
            <person name="Katsumata H."/>
            <person name="Ando Y."/>
            <person name="Ohji S."/>
            <person name="Hamada M."/>
            <person name="Tamura T."/>
            <person name="Yamazoe A."/>
            <person name="Yamazaki S."/>
            <person name="Fujita N."/>
        </authorList>
    </citation>
    <scope>NUCLEOTIDE SEQUENCE [LARGE SCALE GENOMIC DNA]</scope>
    <source>
        <strain evidence="5 6">NBRC 100340</strain>
    </source>
</reference>
<dbReference type="SMART" id="SM00267">
    <property type="entry name" value="GGDEF"/>
    <property type="match status" value="1"/>
</dbReference>
<evidence type="ECO:0000313" key="6">
    <source>
        <dbReference type="Proteomes" id="UP000008366"/>
    </source>
</evidence>
<proteinExistence type="predicted"/>
<dbReference type="PROSITE" id="PS50883">
    <property type="entry name" value="EAL"/>
    <property type="match status" value="1"/>
</dbReference>
<dbReference type="SUPFAM" id="SSF55073">
    <property type="entry name" value="Nucleotide cyclase"/>
    <property type="match status" value="1"/>
</dbReference>
<comment type="caution">
    <text evidence="5">The sequence shown here is derived from an EMBL/GenBank/DDBJ whole genome shotgun (WGS) entry which is preliminary data.</text>
</comment>
<sequence length="750" mass="80281">MLPATAATRLLAVLALLGACTSAVAFMLDPKGTGATVYALVAAVFVVTIVAAPLARRVRPLRIWLVQTLAGLALLFSLFSQAVPLRIGPLRYSDITYFLGYVFLLIWLVLLNQRIASGGHGRRLLDGAAATIGVTLALWSAVLAPMADGAALPPALVWSVYPTMDVLLVSLCLHLWLRMGRQVPAVSWLLATLVLLLCLDLVNSITGILAPPGEWPQVMGLYQFFFLGLVMATTHPSLIRLTQVRAATSEGGRSGLRGALTLLTTVPVVLAVALPKTGDTDVIVRTVLVSLMLAATFTRLSISLRALARTEADSRLRATQDPLTGLLNRAALRDALTDLTGEPRDEAPSTAVIFLDFDNFKHVNDTWGHDAGDTLLRTVARRLVGRLEGAQVIARYGGDEFVIAAPVEDLADALLLAERLRRCFDEPVAVVTDRVHTVTPSIGVTVTGPLRSRSTDELMTEADAAMYEAKQQGRGRIVAFDAELADRHRLQARVGDRLAEAITADAFDLRLQPVMGGPGYGTVVGWEALARWHDPELGDVPPSVFVPLAEQFGLIGALGESMLRRACEERARLGGALGQSDLAIFVNVSPDQLLQPNFAQVVQATRDAAGLPRDSLWVEITESLIVDEGHAGLATLDSLRAVGVRVCIDDFGTGYASLSTLLRLPVDCVKLDRSLVAPLGVDPATPGRLRAVIDMVHSLDIPHVIAEGVETQAQAQALLDLGCPMAQGWWFGRPSAPEDLLTATSPRAPG</sequence>
<feature type="domain" description="GGDEF" evidence="4">
    <location>
        <begin position="348"/>
        <end position="482"/>
    </location>
</feature>
<dbReference type="Proteomes" id="UP000008366">
    <property type="component" value="Unassembled WGS sequence"/>
</dbReference>
<evidence type="ECO:0000256" key="1">
    <source>
        <dbReference type="SAM" id="Phobius"/>
    </source>
</evidence>
<keyword evidence="1" id="KW-0472">Membrane</keyword>
<dbReference type="InterPro" id="IPR029787">
    <property type="entry name" value="Nucleotide_cyclase"/>
</dbReference>
<dbReference type="eggNOG" id="COG5001">
    <property type="taxonomic scope" value="Bacteria"/>
</dbReference>